<dbReference type="EMBL" id="MAYW01000075">
    <property type="protein sequence ID" value="ODS32152.1"/>
    <property type="molecule type" value="Genomic_DNA"/>
</dbReference>
<dbReference type="PATRIC" id="fig|1872076.5.peg.3214"/>
<evidence type="ECO:0000313" key="4">
    <source>
        <dbReference type="Proteomes" id="UP000094056"/>
    </source>
</evidence>
<reference evidence="3 4" key="1">
    <citation type="submission" date="2016-07" db="EMBL/GenBank/DDBJ databases">
        <title>Draft genome of Scalindua rubra, obtained from a brine-seawater interface in the Red Sea, sheds light on salt adaptation in anammox bacteria.</title>
        <authorList>
            <person name="Speth D.R."/>
            <person name="Lagkouvardos I."/>
            <person name="Wang Y."/>
            <person name="Qian P.-Y."/>
            <person name="Dutilh B.E."/>
            <person name="Jetten M.S."/>
        </authorList>
    </citation>
    <scope>NUCLEOTIDE SEQUENCE [LARGE SCALE GENOMIC DNA]</scope>
    <source>
        <strain evidence="3">BSI-1</strain>
    </source>
</reference>
<feature type="region of interest" description="Disordered" evidence="1">
    <location>
        <begin position="54"/>
        <end position="90"/>
    </location>
</feature>
<gene>
    <name evidence="3" type="ORF">SCARUB_02713</name>
</gene>
<evidence type="ECO:0000256" key="2">
    <source>
        <dbReference type="SAM" id="Phobius"/>
    </source>
</evidence>
<evidence type="ECO:0000256" key="1">
    <source>
        <dbReference type="SAM" id="MobiDB-lite"/>
    </source>
</evidence>
<protein>
    <submittedName>
        <fullName evidence="3">Uncharacterized protein</fullName>
    </submittedName>
</protein>
<comment type="caution">
    <text evidence="3">The sequence shown here is derived from an EMBL/GenBank/DDBJ whole genome shotgun (WGS) entry which is preliminary data.</text>
</comment>
<organism evidence="3 4">
    <name type="scientific">Candidatus Scalindua rubra</name>
    <dbReference type="NCBI Taxonomy" id="1872076"/>
    <lineage>
        <taxon>Bacteria</taxon>
        <taxon>Pseudomonadati</taxon>
        <taxon>Planctomycetota</taxon>
        <taxon>Candidatus Brocadiia</taxon>
        <taxon>Candidatus Brocadiales</taxon>
        <taxon>Candidatus Scalinduaceae</taxon>
        <taxon>Candidatus Scalindua</taxon>
    </lineage>
</organism>
<keyword evidence="2" id="KW-1133">Transmembrane helix</keyword>
<keyword evidence="2" id="KW-0472">Membrane</keyword>
<keyword evidence="2" id="KW-0812">Transmembrane</keyword>
<proteinExistence type="predicted"/>
<dbReference type="Proteomes" id="UP000094056">
    <property type="component" value="Unassembled WGS sequence"/>
</dbReference>
<feature type="transmembrane region" description="Helical" evidence="2">
    <location>
        <begin position="20"/>
        <end position="40"/>
    </location>
</feature>
<sequence>MEDIFKKLDELMTSDLVRKIGGLVCLLIVVILAAAFLFGAGDVINTMKKPIAVEEAPAEEEAEEEAMEEEEITEETEEETDEAAEEETEE</sequence>
<accession>A0A1E3X974</accession>
<evidence type="ECO:0000313" key="3">
    <source>
        <dbReference type="EMBL" id="ODS32152.1"/>
    </source>
</evidence>
<dbReference type="AlphaFoldDB" id="A0A1E3X974"/>
<name>A0A1E3X974_9BACT</name>
<feature type="compositionally biased region" description="Acidic residues" evidence="1">
    <location>
        <begin position="56"/>
        <end position="90"/>
    </location>
</feature>